<evidence type="ECO:0000313" key="7">
    <source>
        <dbReference type="EMBL" id="OYQ16900.1"/>
    </source>
</evidence>
<dbReference type="OrthoDB" id="552353at2"/>
<comment type="subcellular location">
    <subcellularLocation>
        <location evidence="1">Membrane</location>
        <topology evidence="1">Multi-pass membrane protein</topology>
    </subcellularLocation>
</comment>
<proteinExistence type="predicted"/>
<feature type="transmembrane region" description="Helical" evidence="5">
    <location>
        <begin position="79"/>
        <end position="99"/>
    </location>
</feature>
<dbReference type="GO" id="GO:0016020">
    <property type="term" value="C:membrane"/>
    <property type="evidence" value="ECO:0007669"/>
    <property type="project" value="UniProtKB-SubCell"/>
</dbReference>
<dbReference type="EMBL" id="NOXS01000035">
    <property type="protein sequence ID" value="OYQ16900.1"/>
    <property type="molecule type" value="Genomic_DNA"/>
</dbReference>
<keyword evidence="2 5" id="KW-0812">Transmembrane</keyword>
<feature type="transmembrane region" description="Helical" evidence="5">
    <location>
        <begin position="44"/>
        <end position="67"/>
    </location>
</feature>
<evidence type="ECO:0000256" key="3">
    <source>
        <dbReference type="ARBA" id="ARBA00022989"/>
    </source>
</evidence>
<evidence type="ECO:0000256" key="4">
    <source>
        <dbReference type="ARBA" id="ARBA00023136"/>
    </source>
</evidence>
<evidence type="ECO:0000259" key="6">
    <source>
        <dbReference type="Pfam" id="PF01794"/>
    </source>
</evidence>
<organism evidence="7 8">
    <name type="scientific">Elstera cyanobacteriorum</name>
    <dbReference type="NCBI Taxonomy" id="2022747"/>
    <lineage>
        <taxon>Bacteria</taxon>
        <taxon>Pseudomonadati</taxon>
        <taxon>Pseudomonadota</taxon>
        <taxon>Alphaproteobacteria</taxon>
        <taxon>Rhodospirillales</taxon>
        <taxon>Rhodospirillaceae</taxon>
        <taxon>Elstera</taxon>
    </lineage>
</organism>
<gene>
    <name evidence="7" type="ORF">CHR90_18200</name>
</gene>
<evidence type="ECO:0000256" key="5">
    <source>
        <dbReference type="SAM" id="Phobius"/>
    </source>
</evidence>
<name>A0A255XKU3_9PROT</name>
<sequence>MESEMPNGLLLLMLTGLGLAGGSLLAFAGAPTETEALRLIIRGTARSSLILFLLAFVAGPLHSLWPSAASAALLKLRRWFGLSFALSHLTHAVVLVALATRDPALFWSLTNPANVVTGGIAYGFILLMAATSFDAARRWAIWPGLHRIGLWYLWISFVVAFGKRVPANPPYSIALVLLLVALGLRMAAYRRKRAAVFAPR</sequence>
<dbReference type="InterPro" id="IPR013130">
    <property type="entry name" value="Fe3_Rdtase_TM_dom"/>
</dbReference>
<feature type="transmembrane region" description="Helical" evidence="5">
    <location>
        <begin position="171"/>
        <end position="188"/>
    </location>
</feature>
<evidence type="ECO:0000313" key="8">
    <source>
        <dbReference type="Proteomes" id="UP000216361"/>
    </source>
</evidence>
<evidence type="ECO:0000256" key="2">
    <source>
        <dbReference type="ARBA" id="ARBA00022692"/>
    </source>
</evidence>
<keyword evidence="4 5" id="KW-0472">Membrane</keyword>
<comment type="caution">
    <text evidence="7">The sequence shown here is derived from an EMBL/GenBank/DDBJ whole genome shotgun (WGS) entry which is preliminary data.</text>
</comment>
<protein>
    <recommendedName>
        <fullName evidence="6">Ferric oxidoreductase domain-containing protein</fullName>
    </recommendedName>
</protein>
<feature type="transmembrane region" description="Helical" evidence="5">
    <location>
        <begin position="148"/>
        <end position="165"/>
    </location>
</feature>
<evidence type="ECO:0000256" key="1">
    <source>
        <dbReference type="ARBA" id="ARBA00004141"/>
    </source>
</evidence>
<accession>A0A255XKU3</accession>
<keyword evidence="3 5" id="KW-1133">Transmembrane helix</keyword>
<dbReference type="Proteomes" id="UP000216361">
    <property type="component" value="Unassembled WGS sequence"/>
</dbReference>
<dbReference type="Pfam" id="PF01794">
    <property type="entry name" value="Ferric_reduct"/>
    <property type="match status" value="1"/>
</dbReference>
<dbReference type="AlphaFoldDB" id="A0A255XKU3"/>
<feature type="domain" description="Ferric oxidoreductase" evidence="6">
    <location>
        <begin position="48"/>
        <end position="153"/>
    </location>
</feature>
<reference evidence="7 8" key="1">
    <citation type="submission" date="2017-07" db="EMBL/GenBank/DDBJ databases">
        <title>Elstera cyanobacteriorum sp. nov., a novel bacterium isolated from cyanobacterial aggregates in a eutrophic lake.</title>
        <authorList>
            <person name="Cai H."/>
        </authorList>
    </citation>
    <scope>NUCLEOTIDE SEQUENCE [LARGE SCALE GENOMIC DNA]</scope>
    <source>
        <strain evidence="7 8">TH019</strain>
    </source>
</reference>
<keyword evidence="8" id="KW-1185">Reference proteome</keyword>